<dbReference type="AlphaFoldDB" id="A0AAN8X3P0"/>
<proteinExistence type="predicted"/>
<sequence length="109" mass="12222">MEMTWLKLGVTVADKIESELPGYRFSLRTQNDTLCPCDGCTVDKFPCGLATMTFQRKYTSYLLTIYLPSGLFVGVAWLSFTWPPEVIPGRTVLIITSLLTVISMYGSVR</sequence>
<protein>
    <submittedName>
        <fullName evidence="2">Uncharacterized protein</fullName>
    </submittedName>
</protein>
<dbReference type="EMBL" id="JAXCGZ010012549">
    <property type="protein sequence ID" value="KAK7073528.1"/>
    <property type="molecule type" value="Genomic_DNA"/>
</dbReference>
<organism evidence="2 3">
    <name type="scientific">Halocaridina rubra</name>
    <name type="common">Hawaiian red shrimp</name>
    <dbReference type="NCBI Taxonomy" id="373956"/>
    <lineage>
        <taxon>Eukaryota</taxon>
        <taxon>Metazoa</taxon>
        <taxon>Ecdysozoa</taxon>
        <taxon>Arthropoda</taxon>
        <taxon>Crustacea</taxon>
        <taxon>Multicrustacea</taxon>
        <taxon>Malacostraca</taxon>
        <taxon>Eumalacostraca</taxon>
        <taxon>Eucarida</taxon>
        <taxon>Decapoda</taxon>
        <taxon>Pleocyemata</taxon>
        <taxon>Caridea</taxon>
        <taxon>Atyoidea</taxon>
        <taxon>Atyidae</taxon>
        <taxon>Halocaridina</taxon>
    </lineage>
</organism>
<dbReference type="InterPro" id="IPR006028">
    <property type="entry name" value="GABAA/Glycine_rcpt"/>
</dbReference>
<dbReference type="Proteomes" id="UP001381693">
    <property type="component" value="Unassembled WGS sequence"/>
</dbReference>
<dbReference type="PRINTS" id="PR00253">
    <property type="entry name" value="GABAARECEPTR"/>
</dbReference>
<reference evidence="2 3" key="1">
    <citation type="submission" date="2023-11" db="EMBL/GenBank/DDBJ databases">
        <title>Halocaridina rubra genome assembly.</title>
        <authorList>
            <person name="Smith C."/>
        </authorList>
    </citation>
    <scope>NUCLEOTIDE SEQUENCE [LARGE SCALE GENOMIC DNA]</scope>
    <source>
        <strain evidence="2">EP-1</strain>
        <tissue evidence="2">Whole</tissue>
    </source>
</reference>
<name>A0AAN8X3P0_HALRR</name>
<dbReference type="GO" id="GO:0004888">
    <property type="term" value="F:transmembrane signaling receptor activity"/>
    <property type="evidence" value="ECO:0007669"/>
    <property type="project" value="InterPro"/>
</dbReference>
<keyword evidence="1" id="KW-1133">Transmembrane helix</keyword>
<gene>
    <name evidence="2" type="ORF">SK128_002168</name>
</gene>
<evidence type="ECO:0000313" key="3">
    <source>
        <dbReference type="Proteomes" id="UP001381693"/>
    </source>
</evidence>
<dbReference type="GO" id="GO:0005216">
    <property type="term" value="F:monoatomic ion channel activity"/>
    <property type="evidence" value="ECO:0007669"/>
    <property type="project" value="InterPro"/>
</dbReference>
<evidence type="ECO:0000256" key="1">
    <source>
        <dbReference type="SAM" id="Phobius"/>
    </source>
</evidence>
<keyword evidence="1" id="KW-0812">Transmembrane</keyword>
<accession>A0AAN8X3P0</accession>
<dbReference type="SUPFAM" id="SSF90112">
    <property type="entry name" value="Neurotransmitter-gated ion-channel transmembrane pore"/>
    <property type="match status" value="1"/>
</dbReference>
<dbReference type="Gene3D" id="1.20.58.390">
    <property type="entry name" value="Neurotransmitter-gated ion-channel transmembrane domain"/>
    <property type="match status" value="1"/>
</dbReference>
<dbReference type="InterPro" id="IPR038050">
    <property type="entry name" value="Neuro_actylchol_rec"/>
</dbReference>
<comment type="caution">
    <text evidence="2">The sequence shown here is derived from an EMBL/GenBank/DDBJ whole genome shotgun (WGS) entry which is preliminary data.</text>
</comment>
<keyword evidence="1" id="KW-0472">Membrane</keyword>
<dbReference type="GO" id="GO:0016020">
    <property type="term" value="C:membrane"/>
    <property type="evidence" value="ECO:0007669"/>
    <property type="project" value="InterPro"/>
</dbReference>
<feature type="transmembrane region" description="Helical" evidence="1">
    <location>
        <begin position="86"/>
        <end position="108"/>
    </location>
</feature>
<evidence type="ECO:0000313" key="2">
    <source>
        <dbReference type="EMBL" id="KAK7073528.1"/>
    </source>
</evidence>
<feature type="transmembrane region" description="Helical" evidence="1">
    <location>
        <begin position="61"/>
        <end position="80"/>
    </location>
</feature>
<dbReference type="InterPro" id="IPR036719">
    <property type="entry name" value="Neuro-gated_channel_TM_sf"/>
</dbReference>
<keyword evidence="3" id="KW-1185">Reference proteome</keyword>